<dbReference type="NCBIfam" id="TIGR02158">
    <property type="entry name" value="PA_CoA_Oxy3"/>
    <property type="match status" value="1"/>
</dbReference>
<dbReference type="InterPro" id="IPR007814">
    <property type="entry name" value="PaaA_PaaC"/>
</dbReference>
<accession>A0AA45WIW2</accession>
<dbReference type="AlphaFoldDB" id="A0AA45WIW2"/>
<dbReference type="InterPro" id="IPR009078">
    <property type="entry name" value="Ferritin-like_SF"/>
</dbReference>
<evidence type="ECO:0000313" key="1">
    <source>
        <dbReference type="EMBL" id="SMP01289.1"/>
    </source>
</evidence>
<name>A0AA45WIW2_9BACL</name>
<dbReference type="Gene3D" id="1.20.1260.10">
    <property type="match status" value="1"/>
</dbReference>
<dbReference type="EMBL" id="FXTU01000001">
    <property type="protein sequence ID" value="SMP01289.1"/>
    <property type="molecule type" value="Genomic_DNA"/>
</dbReference>
<proteinExistence type="predicted"/>
<dbReference type="Pfam" id="PF05138">
    <property type="entry name" value="PaaA_PaaC"/>
    <property type="match status" value="1"/>
</dbReference>
<dbReference type="GO" id="GO:0005829">
    <property type="term" value="C:cytosol"/>
    <property type="evidence" value="ECO:0007669"/>
    <property type="project" value="TreeGrafter"/>
</dbReference>
<protein>
    <submittedName>
        <fullName evidence="1">Ring-1,2-phenylacetyl-CoA epoxidase subunit PaaC</fullName>
    </submittedName>
</protein>
<keyword evidence="2" id="KW-1185">Reference proteome</keyword>
<dbReference type="InterPro" id="IPR052703">
    <property type="entry name" value="Aromatic_CoA_ox/epox"/>
</dbReference>
<gene>
    <name evidence="1" type="ORF">SAMN06265361_101222</name>
</gene>
<sequence length="265" mass="30472">MDIKDAHQAREHPTYHQALVRWITQLADDELTLGHRDSEWLGLCPDIEGDVAFSSIAQDEVGHAAFYFELLHELGEPDPDRLAFARKTHERRNAKLVEQENGDWAYSILRHTLYDIFDGIRLEAMRQSSYLPLRHGVAKIQREEAYHLLHMKTWVVRMGKAGGEARQYLEEAAVRLWPQLDDLFSFGDADEETLLRFGIIAFGSAECQKRWEEQVKVIFGQAGLLWPGEIPLSGRDGRLGQHDPALAQLLETMTEVYRLDPVARW</sequence>
<comment type="caution">
    <text evidence="1">The sequence shown here is derived from an EMBL/GenBank/DDBJ whole genome shotgun (WGS) entry which is preliminary data.</text>
</comment>
<reference evidence="1" key="1">
    <citation type="submission" date="2017-05" db="EMBL/GenBank/DDBJ databases">
        <authorList>
            <person name="Varghese N."/>
            <person name="Submissions S."/>
        </authorList>
    </citation>
    <scope>NUCLEOTIDE SEQUENCE</scope>
    <source>
        <strain evidence="1">DSM 45262</strain>
    </source>
</reference>
<dbReference type="RefSeq" id="WP_284723829.1">
    <property type="nucleotide sequence ID" value="NZ_FXTU01000001.1"/>
</dbReference>
<dbReference type="PANTHER" id="PTHR30458">
    <property type="entry name" value="PHENYLACETIC ACID DEGRADATION PROTEIN PAA"/>
    <property type="match status" value="1"/>
</dbReference>
<dbReference type="Proteomes" id="UP001157946">
    <property type="component" value="Unassembled WGS sequence"/>
</dbReference>
<organism evidence="1 2">
    <name type="scientific">Laceyella tengchongensis</name>
    <dbReference type="NCBI Taxonomy" id="574699"/>
    <lineage>
        <taxon>Bacteria</taxon>
        <taxon>Bacillati</taxon>
        <taxon>Bacillota</taxon>
        <taxon>Bacilli</taxon>
        <taxon>Bacillales</taxon>
        <taxon>Thermoactinomycetaceae</taxon>
        <taxon>Laceyella</taxon>
    </lineage>
</organism>
<dbReference type="InterPro" id="IPR012347">
    <property type="entry name" value="Ferritin-like"/>
</dbReference>
<dbReference type="PANTHER" id="PTHR30458:SF0">
    <property type="entry name" value="1,2-PHENYLACETYL-COA EPOXIDASE, SUBUNIT C"/>
    <property type="match status" value="1"/>
</dbReference>
<dbReference type="GO" id="GO:0010124">
    <property type="term" value="P:phenylacetate catabolic process"/>
    <property type="evidence" value="ECO:0007669"/>
    <property type="project" value="InterPro"/>
</dbReference>
<dbReference type="InterPro" id="IPR011882">
    <property type="entry name" value="PaaC"/>
</dbReference>
<evidence type="ECO:0000313" key="2">
    <source>
        <dbReference type="Proteomes" id="UP001157946"/>
    </source>
</evidence>
<dbReference type="SUPFAM" id="SSF47240">
    <property type="entry name" value="Ferritin-like"/>
    <property type="match status" value="1"/>
</dbReference>